<accession>A0AAV9QF44</accession>
<dbReference type="PANTHER" id="PTHR10285">
    <property type="entry name" value="URIDINE KINASE"/>
    <property type="match status" value="1"/>
</dbReference>
<dbReference type="Proteomes" id="UP001345827">
    <property type="component" value="Unassembled WGS sequence"/>
</dbReference>
<evidence type="ECO:0000259" key="1">
    <source>
        <dbReference type="Pfam" id="PF00485"/>
    </source>
</evidence>
<name>A0AAV9QF44_9PEZI</name>
<feature type="domain" description="Phosphoribulokinase/uridine kinase" evidence="1">
    <location>
        <begin position="26"/>
        <end position="178"/>
    </location>
</feature>
<sequence>MEDIYAHLTAQISAAALAKSPGRLLVGISGPPGCGKSTIAAAIVRRLNEETSSSNGSCQAQTVPLDGFHYTRKYLDSLPLLHREEAYIRRGAPWTFDVDGILSFIQDLAASARLPPAARPTILAPSFDHALKDPKQNDIKISADTSIVILDGNYLLLDADKWREIAPYLDLKIFVNVDPLLARERVASRHVAADIEPTLERGQKRFDTNDAINGDLIRNNIVGYDLMIESKPLA</sequence>
<dbReference type="InterPro" id="IPR006083">
    <property type="entry name" value="PRK/URK"/>
</dbReference>
<proteinExistence type="predicted"/>
<dbReference type="GO" id="GO:0016301">
    <property type="term" value="F:kinase activity"/>
    <property type="evidence" value="ECO:0007669"/>
    <property type="project" value="InterPro"/>
</dbReference>
<comment type="caution">
    <text evidence="2">The sequence shown here is derived from an EMBL/GenBank/DDBJ whole genome shotgun (WGS) entry which is preliminary data.</text>
</comment>
<reference evidence="2 3" key="1">
    <citation type="submission" date="2023-06" db="EMBL/GenBank/DDBJ databases">
        <title>Black Yeasts Isolated from many extreme environments.</title>
        <authorList>
            <person name="Coleine C."/>
            <person name="Stajich J.E."/>
            <person name="Selbmann L."/>
        </authorList>
    </citation>
    <scope>NUCLEOTIDE SEQUENCE [LARGE SCALE GENOMIC DNA]</scope>
    <source>
        <strain evidence="2 3">CCFEE 5887</strain>
    </source>
</reference>
<evidence type="ECO:0000313" key="3">
    <source>
        <dbReference type="Proteomes" id="UP001345827"/>
    </source>
</evidence>
<keyword evidence="3" id="KW-1185">Reference proteome</keyword>
<evidence type="ECO:0000313" key="2">
    <source>
        <dbReference type="EMBL" id="KAK5540040.1"/>
    </source>
</evidence>
<protein>
    <recommendedName>
        <fullName evidence="1">Phosphoribulokinase/uridine kinase domain-containing protein</fullName>
    </recommendedName>
</protein>
<dbReference type="AlphaFoldDB" id="A0AAV9QF44"/>
<dbReference type="GO" id="GO:0005524">
    <property type="term" value="F:ATP binding"/>
    <property type="evidence" value="ECO:0007669"/>
    <property type="project" value="InterPro"/>
</dbReference>
<dbReference type="Pfam" id="PF00485">
    <property type="entry name" value="PRK"/>
    <property type="match status" value="1"/>
</dbReference>
<dbReference type="EMBL" id="JAXLQG010000005">
    <property type="protein sequence ID" value="KAK5540040.1"/>
    <property type="molecule type" value="Genomic_DNA"/>
</dbReference>
<dbReference type="InterPro" id="IPR027417">
    <property type="entry name" value="P-loop_NTPase"/>
</dbReference>
<organism evidence="2 3">
    <name type="scientific">Vermiconidia calcicola</name>
    <dbReference type="NCBI Taxonomy" id="1690605"/>
    <lineage>
        <taxon>Eukaryota</taxon>
        <taxon>Fungi</taxon>
        <taxon>Dikarya</taxon>
        <taxon>Ascomycota</taxon>
        <taxon>Pezizomycotina</taxon>
        <taxon>Dothideomycetes</taxon>
        <taxon>Dothideomycetidae</taxon>
        <taxon>Mycosphaerellales</taxon>
        <taxon>Extremaceae</taxon>
        <taxon>Vermiconidia</taxon>
    </lineage>
</organism>
<dbReference type="SUPFAM" id="SSF52540">
    <property type="entry name" value="P-loop containing nucleoside triphosphate hydrolases"/>
    <property type="match status" value="1"/>
</dbReference>
<gene>
    <name evidence="2" type="ORF">LTR25_003745</name>
</gene>
<dbReference type="Gene3D" id="3.40.50.300">
    <property type="entry name" value="P-loop containing nucleotide triphosphate hydrolases"/>
    <property type="match status" value="2"/>
</dbReference>